<keyword evidence="2" id="KW-0732">Signal</keyword>
<name>A0A1A8YQP4_PLAOA</name>
<protein>
    <recommendedName>
        <fullName evidence="5">Heptatricopeptide repeat-containing protein</fullName>
    </recommendedName>
</protein>
<gene>
    <name evidence="3" type="ORF">POVWA1_018820</name>
</gene>
<reference evidence="4" key="1">
    <citation type="submission" date="2016-05" db="EMBL/GenBank/DDBJ databases">
        <authorList>
            <person name="Naeem Raeece"/>
        </authorList>
    </citation>
    <scope>NUCLEOTIDE SEQUENCE [LARGE SCALE GENOMIC DNA]</scope>
</reference>
<evidence type="ECO:0008006" key="5">
    <source>
        <dbReference type="Google" id="ProtNLM"/>
    </source>
</evidence>
<evidence type="ECO:0000256" key="2">
    <source>
        <dbReference type="SAM" id="SignalP"/>
    </source>
</evidence>
<feature type="chain" id="PRO_5008382163" description="Heptatricopeptide repeat-containing protein" evidence="2">
    <location>
        <begin position="19"/>
        <end position="1070"/>
    </location>
</feature>
<feature type="region of interest" description="Disordered" evidence="1">
    <location>
        <begin position="230"/>
        <end position="256"/>
    </location>
</feature>
<proteinExistence type="predicted"/>
<dbReference type="EMBL" id="FLRD01000058">
    <property type="protein sequence ID" value="SBT33746.1"/>
    <property type="molecule type" value="Genomic_DNA"/>
</dbReference>
<feature type="region of interest" description="Disordered" evidence="1">
    <location>
        <begin position="930"/>
        <end position="967"/>
    </location>
</feature>
<keyword evidence="4" id="KW-1185">Reference proteome</keyword>
<accession>A0A1A8YQP4</accession>
<organism evidence="3 4">
    <name type="scientific">Plasmodium ovale wallikeri</name>
    <dbReference type="NCBI Taxonomy" id="864142"/>
    <lineage>
        <taxon>Eukaryota</taxon>
        <taxon>Sar</taxon>
        <taxon>Alveolata</taxon>
        <taxon>Apicomplexa</taxon>
        <taxon>Aconoidasida</taxon>
        <taxon>Haemosporida</taxon>
        <taxon>Plasmodiidae</taxon>
        <taxon>Plasmodium</taxon>
        <taxon>Plasmodium (Plasmodium)</taxon>
    </lineage>
</organism>
<dbReference type="AlphaFoldDB" id="A0A1A8YQP4"/>
<feature type="compositionally biased region" description="Gly residues" evidence="1">
    <location>
        <begin position="943"/>
        <end position="954"/>
    </location>
</feature>
<evidence type="ECO:0000313" key="4">
    <source>
        <dbReference type="Proteomes" id="UP000078555"/>
    </source>
</evidence>
<evidence type="ECO:0000256" key="1">
    <source>
        <dbReference type="SAM" id="MobiDB-lite"/>
    </source>
</evidence>
<sequence length="1070" mass="124222">MNVSRLLPLCVVLLFTLANDLFLAKIVGVHRPGCAARTHHYCSSAEHARAYKRARSRGSSPANRREQLCTNKCGYRKAPFLVNNGKLFGFESRGKTRKSVIRVAQIKDFDSLVGGHVLIRHGKFKGCQGVILDFRKTDKVEYECLVVINRDQFGKYPKNILNNFGKSYWFNIKFVEMKKLKNLFFHNYDNFYQKREDSTNVATDPVEKIGESFSDLEEVLLSADKASNVVSDSSSGETSNVVSDSSSGEITNTVANSSSGEITNTVANSSSGEITNTVAGQLLSGETSNGVPDTPTGASELVQMQESYLKGRKRRYGSEFCHSVVKEIEKNYLSEDLLNMYREKRHLSNIVVCFYILRQLLRIYNFEKDDEKLRNRFVKNVIHSHTFEIILIDIKNFLEKKEIYRVVDKTWLLWVLVKLNVHKDYKYKSLFEPILHTIVNYLNYNILKKLNTKSLCAILWSLAKSSYNINLKVYRKILYFLQKYINVLTSQDISNIYYSLSLINYKDENFLKLIEEEIKKNINKFTIQSLMNILWAMIKHKRNNNIFSIVKDKLLFYSTNLDIRNMSLFLWCLNKNHYYKVDISFEGKQFKNINIKQAMQLLLFFIYNKNKYIEYLKYILHFLFENIAKLTNKEISFFTYSLSKLNILNKSFSKLKKNILLRDYTTLNVIDINMIFLSLNNSNIYDKTVINYLLCSLKNVLNYHISDCMHTRRNGTLTQTELPSGHLVNGEITNLNYIVKNLSEMKLLDQSAFLKYVFFYAHSRENINANELMDFLFYIISIIPPEKGVSYVQDQLKKKSRKCEERYAGLIINNNEIKLKEGNFQKLYLHYLRKIIFFLKRILLKFEAKSFLTHCNHSSNGKNEYENANKEKGKPDKFVFNYHSDTREDVEKLNELVLDNSNIAPDTSALGKLISNEEFFKFVHHKEGETKKGEVDNVESGNGESGNGESGNGESGNVESDNDESGKVDSGNGDAFFPCMNSLLHLFYSLAYINAFDKKDINFHFDNLYDVVNDKKNEITAYQWLLIRDTIKIVKLKKKKKWEVLLDNVNTYSTSEEEPRDYFETIHIDI</sequence>
<feature type="signal peptide" evidence="2">
    <location>
        <begin position="1"/>
        <end position="18"/>
    </location>
</feature>
<evidence type="ECO:0000313" key="3">
    <source>
        <dbReference type="EMBL" id="SBT33746.1"/>
    </source>
</evidence>
<dbReference type="Proteomes" id="UP000078555">
    <property type="component" value="Unassembled WGS sequence"/>
</dbReference>